<sequence length="82" mass="9110">MGICPLCNALEAQVYSCQSCLNVLQDYGKVVDYTDAYSAYMDQDLLIEVDGLTGENSQQYCVHVFYCGTCGTQTELTVKLVY</sequence>
<dbReference type="EMBL" id="NUTL01000017">
    <property type="protein sequence ID" value="PHF03997.1"/>
    <property type="molecule type" value="Genomic_DNA"/>
</dbReference>
<accession>A0A2C0V1T9</accession>
<accession>C3AX07</accession>
<protein>
    <submittedName>
        <fullName evidence="1">Uncharacterized protein</fullName>
    </submittedName>
</protein>
<dbReference type="EMBL" id="VLYX01000013">
    <property type="protein sequence ID" value="MDR4327023.1"/>
    <property type="molecule type" value="Genomic_DNA"/>
</dbReference>
<accession>A0A2A8GR55</accession>
<dbReference type="AlphaFoldDB" id="A0A2A8GR55"/>
<dbReference type="Proteomes" id="UP001248134">
    <property type="component" value="Unassembled WGS sequence"/>
</dbReference>
<evidence type="ECO:0000313" key="4">
    <source>
        <dbReference type="Proteomes" id="UP001248134"/>
    </source>
</evidence>
<comment type="caution">
    <text evidence="1">The sequence shown here is derived from an EMBL/GenBank/DDBJ whole genome shotgun (WGS) entry which is preliminary data.</text>
</comment>
<organism evidence="1 4">
    <name type="scientific">Bacillus pseudomycoides</name>
    <dbReference type="NCBI Taxonomy" id="64104"/>
    <lineage>
        <taxon>Bacteria</taxon>
        <taxon>Bacillati</taxon>
        <taxon>Bacillota</taxon>
        <taxon>Bacilli</taxon>
        <taxon>Bacillales</taxon>
        <taxon>Bacillaceae</taxon>
        <taxon>Bacillus</taxon>
        <taxon>Bacillus cereus group</taxon>
    </lineage>
</organism>
<evidence type="ECO:0000313" key="2">
    <source>
        <dbReference type="EMBL" id="PHF03997.1"/>
    </source>
</evidence>
<proteinExistence type="predicted"/>
<reference evidence="2 3" key="1">
    <citation type="submission" date="2017-09" db="EMBL/GenBank/DDBJ databases">
        <title>Large-scale bioinformatics analysis of Bacillus genomes uncovers conserved roles of natural products in bacterial physiology.</title>
        <authorList>
            <consortium name="Agbiome Team Llc"/>
            <person name="Bleich R.M."/>
            <person name="Grubbs K.J."/>
            <person name="Santa Maria K.C."/>
            <person name="Allen S.E."/>
            <person name="Farag S."/>
            <person name="Shank E.A."/>
            <person name="Bowers A."/>
        </authorList>
    </citation>
    <scope>NUCLEOTIDE SEQUENCE [LARGE SCALE GENOMIC DNA]</scope>
    <source>
        <strain evidence="2 3">AFS037265</strain>
    </source>
</reference>
<name>A0A2A8GR55_9BACI</name>
<reference evidence="1" key="2">
    <citation type="submission" date="2019-07" db="EMBL/GenBank/DDBJ databases">
        <title>Phylogenomic Reclassification of ATCC Bacillus Strains and Various Taxa within the Genus Bacillus.</title>
        <authorList>
            <person name="Riojas M.A."/>
            <person name="Frank A.M."/>
            <person name="Fenn S.L."/>
            <person name="King S.P."/>
            <person name="Brower S.M."/>
            <person name="Hazbon M.H."/>
        </authorList>
    </citation>
    <scope>NUCLEOTIDE SEQUENCE</scope>
    <source>
        <strain evidence="1">NR-12239</strain>
    </source>
</reference>
<gene>
    <name evidence="2" type="ORF">COF81_03465</name>
    <name evidence="1" type="ORF">FOS08_14135</name>
</gene>
<evidence type="ECO:0000313" key="1">
    <source>
        <dbReference type="EMBL" id="MDR4327023.1"/>
    </source>
</evidence>
<evidence type="ECO:0000313" key="3">
    <source>
        <dbReference type="Proteomes" id="UP000221918"/>
    </source>
</evidence>
<dbReference type="RefSeq" id="WP_003204734.1">
    <property type="nucleotide sequence ID" value="NZ_CM000743.1"/>
</dbReference>
<dbReference type="GeneID" id="34213579"/>
<dbReference type="Proteomes" id="UP000221918">
    <property type="component" value="Unassembled WGS sequence"/>
</dbReference>